<dbReference type="GeneID" id="111021343"/>
<dbReference type="KEGG" id="mcha:111021343"/>
<dbReference type="OrthoDB" id="1920930at2759"/>
<organism evidence="1 2">
    <name type="scientific">Momordica charantia</name>
    <name type="common">Bitter gourd</name>
    <name type="synonym">Balsam pear</name>
    <dbReference type="NCBI Taxonomy" id="3673"/>
    <lineage>
        <taxon>Eukaryota</taxon>
        <taxon>Viridiplantae</taxon>
        <taxon>Streptophyta</taxon>
        <taxon>Embryophyta</taxon>
        <taxon>Tracheophyta</taxon>
        <taxon>Spermatophyta</taxon>
        <taxon>Magnoliopsida</taxon>
        <taxon>eudicotyledons</taxon>
        <taxon>Gunneridae</taxon>
        <taxon>Pentapetalae</taxon>
        <taxon>rosids</taxon>
        <taxon>fabids</taxon>
        <taxon>Cucurbitales</taxon>
        <taxon>Cucurbitaceae</taxon>
        <taxon>Momordiceae</taxon>
        <taxon>Momordica</taxon>
    </lineage>
</organism>
<protein>
    <submittedName>
        <fullName evidence="2">Uncharacterized protein LOC111021343</fullName>
    </submittedName>
</protein>
<gene>
    <name evidence="2" type="primary">LOC111021343</name>
</gene>
<name>A0A6J1DM94_MOMCH</name>
<dbReference type="RefSeq" id="XP_022153956.1">
    <property type="nucleotide sequence ID" value="XM_022298264.1"/>
</dbReference>
<accession>A0A6J1DM94</accession>
<proteinExistence type="predicted"/>
<reference evidence="2" key="1">
    <citation type="submission" date="2025-08" db="UniProtKB">
        <authorList>
            <consortium name="RefSeq"/>
        </authorList>
    </citation>
    <scope>IDENTIFICATION</scope>
    <source>
        <strain evidence="2">OHB3-1</strain>
    </source>
</reference>
<evidence type="ECO:0000313" key="2">
    <source>
        <dbReference type="RefSeq" id="XP_022153956.1"/>
    </source>
</evidence>
<dbReference type="AlphaFoldDB" id="A0A6J1DM94"/>
<keyword evidence="1" id="KW-1185">Reference proteome</keyword>
<evidence type="ECO:0000313" key="1">
    <source>
        <dbReference type="Proteomes" id="UP000504603"/>
    </source>
</evidence>
<dbReference type="Proteomes" id="UP000504603">
    <property type="component" value="Unplaced"/>
</dbReference>
<sequence>MSTFLISRIAADKLTVDKYPTSKTNLSAILVVDDLYFVLTEAYLKAPESDATKFVCGAYDRWTKANSKARFYVLASISDVLANKHEIMITALQIMYSFGDMFGKPS</sequence>